<sequence length="66" mass="7097">CRRLPEALRVSLSRAVATGALEAVTVLSPIDNQLPATPPDHFMNAHSNRVQHSLPPSITGQVRSSK</sequence>
<dbReference type="AlphaFoldDB" id="A0ABD6C356"/>
<organism evidence="2 3">
    <name type="scientific">Halorubrum laminariae</name>
    <dbReference type="NCBI Taxonomy" id="1433523"/>
    <lineage>
        <taxon>Archaea</taxon>
        <taxon>Methanobacteriati</taxon>
        <taxon>Methanobacteriota</taxon>
        <taxon>Stenosarchaea group</taxon>
        <taxon>Halobacteria</taxon>
        <taxon>Halobacteriales</taxon>
        <taxon>Haloferacaceae</taxon>
        <taxon>Halorubrum</taxon>
    </lineage>
</organism>
<gene>
    <name evidence="2" type="ORF">ACFR9T_13560</name>
</gene>
<feature type="non-terminal residue" evidence="2">
    <location>
        <position position="1"/>
    </location>
</feature>
<dbReference type="EMBL" id="JBHUDB010000011">
    <property type="protein sequence ID" value="MFD1571596.1"/>
    <property type="molecule type" value="Genomic_DNA"/>
</dbReference>
<name>A0ABD6C356_9EURY</name>
<accession>A0ABD6C356</accession>
<feature type="compositionally biased region" description="Polar residues" evidence="1">
    <location>
        <begin position="45"/>
        <end position="66"/>
    </location>
</feature>
<proteinExistence type="predicted"/>
<evidence type="ECO:0000256" key="1">
    <source>
        <dbReference type="SAM" id="MobiDB-lite"/>
    </source>
</evidence>
<dbReference type="Proteomes" id="UP001597185">
    <property type="component" value="Unassembled WGS sequence"/>
</dbReference>
<evidence type="ECO:0000313" key="3">
    <source>
        <dbReference type="Proteomes" id="UP001597185"/>
    </source>
</evidence>
<reference evidence="2 3" key="1">
    <citation type="journal article" date="2019" name="Int. J. Syst. Evol. Microbiol.">
        <title>The Global Catalogue of Microorganisms (GCM) 10K type strain sequencing project: providing services to taxonomists for standard genome sequencing and annotation.</title>
        <authorList>
            <consortium name="The Broad Institute Genomics Platform"/>
            <consortium name="The Broad Institute Genome Sequencing Center for Infectious Disease"/>
            <person name="Wu L."/>
            <person name="Ma J."/>
        </authorList>
    </citation>
    <scope>NUCLEOTIDE SEQUENCE [LARGE SCALE GENOMIC DNA]</scope>
    <source>
        <strain evidence="2 3">CGMCC 1.12689</strain>
    </source>
</reference>
<protein>
    <submittedName>
        <fullName evidence="2">Uncharacterized protein</fullName>
    </submittedName>
</protein>
<keyword evidence="3" id="KW-1185">Reference proteome</keyword>
<evidence type="ECO:0000313" key="2">
    <source>
        <dbReference type="EMBL" id="MFD1571596.1"/>
    </source>
</evidence>
<dbReference type="RefSeq" id="WP_379812431.1">
    <property type="nucleotide sequence ID" value="NZ_JBHUDB010000011.1"/>
</dbReference>
<feature type="region of interest" description="Disordered" evidence="1">
    <location>
        <begin position="37"/>
        <end position="66"/>
    </location>
</feature>
<comment type="caution">
    <text evidence="2">The sequence shown here is derived from an EMBL/GenBank/DDBJ whole genome shotgun (WGS) entry which is preliminary data.</text>
</comment>